<organism evidence="1 2">
    <name type="scientific">Geobacillus proteiniphilus</name>
    <dbReference type="NCBI Taxonomy" id="860353"/>
    <lineage>
        <taxon>Bacteria</taxon>
        <taxon>Bacillati</taxon>
        <taxon>Bacillota</taxon>
        <taxon>Bacilli</taxon>
        <taxon>Bacillales</taxon>
        <taxon>Anoxybacillaceae</taxon>
        <taxon>Geobacillus</taxon>
    </lineage>
</organism>
<reference evidence="1 2" key="1">
    <citation type="submission" date="2016-11" db="EMBL/GenBank/DDBJ databases">
        <authorList>
            <person name="Kadnikov V."/>
            <person name="Nazina T."/>
        </authorList>
    </citation>
    <scope>NUCLEOTIDE SEQUENCE [LARGE SCALE GENOMIC DNA]</scope>
    <source>
        <strain evidence="1 2">1017</strain>
    </source>
</reference>
<sequence length="44" mass="5089">MRSSKFAESHLLPQQDFTDGLWQATDFLKFLTPFATIKGVVIRF</sequence>
<reference evidence="2" key="2">
    <citation type="submission" date="2017-01" db="EMBL/GenBank/DDBJ databases">
        <title>Genome sequencing and annotation of Geobacillus sp. 1017, a Hydrocarbon-Oxidizing Thermophilic Bacterium Isolated from a Heavy Oil Reservoir (China).</title>
        <authorList>
            <person name="Kadnikov V.V."/>
            <person name="Mardanov A.V."/>
            <person name="Poltaraus A.B."/>
            <person name="Sokolova D.S."/>
            <person name="Semenova E.M."/>
            <person name="Ravin N.V."/>
            <person name="Tourova T.P."/>
            <person name="Nazina T.N."/>
        </authorList>
    </citation>
    <scope>NUCLEOTIDE SEQUENCE [LARGE SCALE GENOMIC DNA]</scope>
    <source>
        <strain evidence="2">1017</strain>
    </source>
</reference>
<accession>A0A1Q5T5K4</accession>
<protein>
    <submittedName>
        <fullName evidence="1">Uncharacterized protein</fullName>
    </submittedName>
</protein>
<dbReference type="EMBL" id="MQMG01000007">
    <property type="protein sequence ID" value="OKO95478.1"/>
    <property type="molecule type" value="Genomic_DNA"/>
</dbReference>
<gene>
    <name evidence="1" type="ORF">BRO54_0913</name>
</gene>
<evidence type="ECO:0000313" key="1">
    <source>
        <dbReference type="EMBL" id="OKO95478.1"/>
    </source>
</evidence>
<dbReference type="Proteomes" id="UP000186030">
    <property type="component" value="Unassembled WGS sequence"/>
</dbReference>
<comment type="caution">
    <text evidence="1">The sequence shown here is derived from an EMBL/GenBank/DDBJ whole genome shotgun (WGS) entry which is preliminary data.</text>
</comment>
<evidence type="ECO:0000313" key="2">
    <source>
        <dbReference type="Proteomes" id="UP000186030"/>
    </source>
</evidence>
<name>A0A1Q5T5K4_9BACL</name>
<dbReference type="AlphaFoldDB" id="A0A1Q5T5K4"/>
<proteinExistence type="predicted"/>